<evidence type="ECO:0000313" key="8">
    <source>
        <dbReference type="WBParaSite" id="MCU_006397-RA"/>
    </source>
</evidence>
<keyword evidence="2" id="KW-1017">Isopeptide bond</keyword>
<dbReference type="PANTHER" id="PTHR32086:SF0">
    <property type="entry name" value="FANCONI ANEMIA GROUP D2 PROTEIN"/>
    <property type="match status" value="1"/>
</dbReference>
<feature type="signal peptide" evidence="7">
    <location>
        <begin position="1"/>
        <end position="20"/>
    </location>
</feature>
<organism evidence="8">
    <name type="scientific">Mesocestoides corti</name>
    <name type="common">Flatworm</name>
    <dbReference type="NCBI Taxonomy" id="53468"/>
    <lineage>
        <taxon>Eukaryota</taxon>
        <taxon>Metazoa</taxon>
        <taxon>Spiralia</taxon>
        <taxon>Lophotrochozoa</taxon>
        <taxon>Platyhelminthes</taxon>
        <taxon>Cestoda</taxon>
        <taxon>Eucestoda</taxon>
        <taxon>Cyclophyllidea</taxon>
        <taxon>Mesocestoididae</taxon>
        <taxon>Mesocestoides</taxon>
    </lineage>
</organism>
<dbReference type="GO" id="GO:0007129">
    <property type="term" value="P:homologous chromosome pairing at meiosis"/>
    <property type="evidence" value="ECO:0007669"/>
    <property type="project" value="TreeGrafter"/>
</dbReference>
<dbReference type="PANTHER" id="PTHR32086">
    <property type="entry name" value="FANCONI ANEMIA GROUP D2 PROTEIN"/>
    <property type="match status" value="1"/>
</dbReference>
<evidence type="ECO:0000256" key="7">
    <source>
        <dbReference type="SAM" id="SignalP"/>
    </source>
</evidence>
<evidence type="ECO:0000256" key="5">
    <source>
        <dbReference type="ARBA" id="ARBA00093456"/>
    </source>
</evidence>
<dbReference type="GO" id="GO:0036297">
    <property type="term" value="P:interstrand cross-link repair"/>
    <property type="evidence" value="ECO:0007669"/>
    <property type="project" value="TreeGrafter"/>
</dbReference>
<evidence type="ECO:0000256" key="4">
    <source>
        <dbReference type="ARBA" id="ARBA00023242"/>
    </source>
</evidence>
<proteinExistence type="inferred from homology"/>
<dbReference type="WBParaSite" id="MCU_006397-RA">
    <property type="protein sequence ID" value="MCU_006397-RA"/>
    <property type="gene ID" value="MCU_006397"/>
</dbReference>
<accession>A0A5K3FB38</accession>
<evidence type="ECO:0000256" key="3">
    <source>
        <dbReference type="ARBA" id="ARBA00022843"/>
    </source>
</evidence>
<dbReference type="GO" id="GO:0000793">
    <property type="term" value="C:condensed chromosome"/>
    <property type="evidence" value="ECO:0007669"/>
    <property type="project" value="TreeGrafter"/>
</dbReference>
<dbReference type="GO" id="GO:1990918">
    <property type="term" value="P:double-strand break repair involved in meiotic recombination"/>
    <property type="evidence" value="ECO:0007669"/>
    <property type="project" value="TreeGrafter"/>
</dbReference>
<feature type="region of interest" description="Disordered" evidence="6">
    <location>
        <begin position="48"/>
        <end position="91"/>
    </location>
</feature>
<feature type="region of interest" description="Disordered" evidence="6">
    <location>
        <begin position="724"/>
        <end position="793"/>
    </location>
</feature>
<dbReference type="InterPro" id="IPR029448">
    <property type="entry name" value="FANCD2"/>
</dbReference>
<dbReference type="AlphaFoldDB" id="A0A5K3FB38"/>
<evidence type="ECO:0000256" key="6">
    <source>
        <dbReference type="SAM" id="MobiDB-lite"/>
    </source>
</evidence>
<dbReference type="GO" id="GO:0031573">
    <property type="term" value="P:mitotic intra-S DNA damage checkpoint signaling"/>
    <property type="evidence" value="ECO:0007669"/>
    <property type="project" value="TreeGrafter"/>
</dbReference>
<evidence type="ECO:0000256" key="1">
    <source>
        <dbReference type="ARBA" id="ARBA00004123"/>
    </source>
</evidence>
<dbReference type="Pfam" id="PF14631">
    <property type="entry name" value="FancD2"/>
    <property type="match status" value="1"/>
</dbReference>
<evidence type="ECO:0000256" key="2">
    <source>
        <dbReference type="ARBA" id="ARBA00022499"/>
    </source>
</evidence>
<comment type="similarity">
    <text evidence="5">Belongs to the Fanconi anemia protein FANCD2 family.</text>
</comment>
<protein>
    <submittedName>
        <fullName evidence="8">Transmembrane protein</fullName>
    </submittedName>
</protein>
<feature type="chain" id="PRO_5024467882" evidence="7">
    <location>
        <begin position="21"/>
        <end position="793"/>
    </location>
</feature>
<keyword evidence="7" id="KW-0732">Signal</keyword>
<reference evidence="8" key="1">
    <citation type="submission" date="2019-11" db="UniProtKB">
        <authorList>
            <consortium name="WormBaseParasite"/>
        </authorList>
    </citation>
    <scope>IDENTIFICATION</scope>
</reference>
<name>A0A5K3FB38_MESCO</name>
<comment type="subcellular location">
    <subcellularLocation>
        <location evidence="1">Nucleus</location>
    </subcellularLocation>
</comment>
<keyword evidence="3" id="KW-0832">Ubl conjugation</keyword>
<dbReference type="GO" id="GO:0005634">
    <property type="term" value="C:nucleus"/>
    <property type="evidence" value="ECO:0007669"/>
    <property type="project" value="UniProtKB-SubCell"/>
</dbReference>
<keyword evidence="4" id="KW-0539">Nucleus</keyword>
<feature type="compositionally biased region" description="Acidic residues" evidence="6">
    <location>
        <begin position="767"/>
        <end position="793"/>
    </location>
</feature>
<dbReference type="GO" id="GO:0070182">
    <property type="term" value="F:DNA polymerase binding"/>
    <property type="evidence" value="ECO:0007669"/>
    <property type="project" value="TreeGrafter"/>
</dbReference>
<sequence>MASQLVPFFLLCHFVRHVFYCLHLYQRPVLNLIGINFSRKKAANTSTGDMKKRACATSRDLSRRGDEGDSSEDTDSSSTGGTTELDNDDPETMAVNRQAEKTGNTGVGTMSEKYSGLVFDPLLISMTICFRELELAAILIGLQSPLQPPRDFKFPQATDDILELPISEAINSIHDISKVKHAGKEKPLDVHLDWITIFYLLHDLKLKVDHMFGADLRHVTGWYAFERLDALSTPLRQLYLLALIPCLVNIVNSLTLYFKDVSGEETEEDHFVNLPRSQSNLFLGDCLSAGIYCLTALSTGIPPSVNLLRSPEALISRAQNLSNACLSRLRHLAVCLDDHRLAPVTVAKTIIGQGQLPAISMLDEDELELSTIGKPTSVSEEANDQKPSAAQTLRVIQWLIRQAPSGLVHAPSTFVHCCFVLTLSRYFNSTHPTESNDYEHPNLVDYTHSLLKTTCIPTAVWQDIPHKDYLCAIVAMHLHSPFFGPCSTPVDDCLGIFLNLIKSNLLPILLQQPKNQVDPCGHLRYSNLTSHNVGMYGKKLLEALCSCVRKLAKQTMNAGKSTSVIDLLTQWNSCVGTLVSITDVTKDACGGDIPPSRAFFDLLPGLMRTGRVFLENLLRCAMPFFNALFRTHASEVLAFLRNVQQLTRFLQRTCVHAKTRREARLTPLIPQTRKCLEAFVYSVKLLLSQNKCVDAFWLGNLKNRDLSGQEVGFKELSTRHSTQISGASAGSSLPGSQVTGGFSIEVDEHDEETESSRDAIANAKSDIEDDDVEESTDISDDYEEDDGDGKEIF</sequence>